<evidence type="ECO:0000256" key="8">
    <source>
        <dbReference type="ARBA" id="ARBA00023136"/>
    </source>
</evidence>
<sequence>MDAFFQKYALVWIIAISCVCIILCSHVKLTEVYDGKSNHEVWAIYFAHFGNYETDGKWINWKIKKGPWVNQSFEPPLSIPSVYYPFLGLYSSHHKPTIKKHLKMLVESLVSAIIVEWDGPNRKQLIDSDTNFTDTSLQLIFSVASQFNIQVGIILSDYYQQTNESIKEDINYYLSTYTDKENCLKINSKPVIFINNKYNYLIEFAQSNVSFIGFGDTIQDALNSFENGFIGFSTYSSSLKYSSINDPLKWKYFSKIFSSRKMQFIPSISPGFNASAFNTQLSHLSISRGNGKYYESQWKDAIESGSNYILINSFNNWFYGNVIEPVESNDKFTLNNDIWAGNDSFYFLHQTKSWIQKN</sequence>
<comment type="caution">
    <text evidence="9">The sequence shown here is derived from an EMBL/GenBank/DDBJ whole genome shotgun (WGS) entry which is preliminary data.</text>
</comment>
<evidence type="ECO:0000256" key="5">
    <source>
        <dbReference type="ARBA" id="ARBA00022968"/>
    </source>
</evidence>
<dbReference type="EMBL" id="JAPFFF010000009">
    <property type="protein sequence ID" value="KAK8883415.1"/>
    <property type="molecule type" value="Genomic_DNA"/>
</dbReference>
<evidence type="ECO:0000256" key="4">
    <source>
        <dbReference type="ARBA" id="ARBA00022801"/>
    </source>
</evidence>
<evidence type="ECO:0000256" key="6">
    <source>
        <dbReference type="ARBA" id="ARBA00022989"/>
    </source>
</evidence>
<name>A0ABR2JZY1_9EUKA</name>
<dbReference type="PROSITE" id="PS51257">
    <property type="entry name" value="PROKAR_LIPOPROTEIN"/>
    <property type="match status" value="1"/>
</dbReference>
<protein>
    <submittedName>
        <fullName evidence="9">Uncharacterized protein</fullName>
    </submittedName>
</protein>
<proteinExistence type="inferred from homology"/>
<keyword evidence="3" id="KW-0812">Transmembrane</keyword>
<evidence type="ECO:0000256" key="7">
    <source>
        <dbReference type="ARBA" id="ARBA00023034"/>
    </source>
</evidence>
<evidence type="ECO:0000313" key="9">
    <source>
        <dbReference type="EMBL" id="KAK8883415.1"/>
    </source>
</evidence>
<keyword evidence="8" id="KW-0472">Membrane</keyword>
<evidence type="ECO:0000256" key="3">
    <source>
        <dbReference type="ARBA" id="ARBA00022692"/>
    </source>
</evidence>
<dbReference type="InterPro" id="IPR026071">
    <property type="entry name" value="Glyco_Hydrolase_99"/>
</dbReference>
<evidence type="ECO:0000256" key="2">
    <source>
        <dbReference type="ARBA" id="ARBA00009559"/>
    </source>
</evidence>
<keyword evidence="6" id="KW-1133">Transmembrane helix</keyword>
<evidence type="ECO:0000313" key="10">
    <source>
        <dbReference type="Proteomes" id="UP001470230"/>
    </source>
</evidence>
<comment type="similarity">
    <text evidence="2">Belongs to the glycosyl hydrolase 99 family.</text>
</comment>
<keyword evidence="7" id="KW-0333">Golgi apparatus</keyword>
<dbReference type="PANTHER" id="PTHR13572">
    <property type="entry name" value="ENDO-ALPHA-1,2-MANNOSIDASE"/>
    <property type="match status" value="1"/>
</dbReference>
<keyword evidence="4" id="KW-0378">Hydrolase</keyword>
<accession>A0ABR2JZY1</accession>
<evidence type="ECO:0000256" key="1">
    <source>
        <dbReference type="ARBA" id="ARBA00004323"/>
    </source>
</evidence>
<keyword evidence="5" id="KW-0735">Signal-anchor</keyword>
<dbReference type="Gene3D" id="3.20.20.80">
    <property type="entry name" value="Glycosidases"/>
    <property type="match status" value="1"/>
</dbReference>
<comment type="subcellular location">
    <subcellularLocation>
        <location evidence="1">Golgi apparatus membrane</location>
        <topology evidence="1">Single-pass type II membrane protein</topology>
    </subcellularLocation>
</comment>
<reference evidence="9 10" key="1">
    <citation type="submission" date="2024-04" db="EMBL/GenBank/DDBJ databases">
        <title>Tritrichomonas musculus Genome.</title>
        <authorList>
            <person name="Alves-Ferreira E."/>
            <person name="Grigg M."/>
            <person name="Lorenzi H."/>
            <person name="Galac M."/>
        </authorList>
    </citation>
    <scope>NUCLEOTIDE SEQUENCE [LARGE SCALE GENOMIC DNA]</scope>
    <source>
        <strain evidence="9 10">EAF2021</strain>
    </source>
</reference>
<gene>
    <name evidence="9" type="ORF">M9Y10_046065</name>
</gene>
<organism evidence="9 10">
    <name type="scientific">Tritrichomonas musculus</name>
    <dbReference type="NCBI Taxonomy" id="1915356"/>
    <lineage>
        <taxon>Eukaryota</taxon>
        <taxon>Metamonada</taxon>
        <taxon>Parabasalia</taxon>
        <taxon>Tritrichomonadida</taxon>
        <taxon>Tritrichomonadidae</taxon>
        <taxon>Tritrichomonas</taxon>
    </lineage>
</organism>
<dbReference type="Pfam" id="PF16317">
    <property type="entry name" value="Glyco_hydro_99"/>
    <property type="match status" value="1"/>
</dbReference>
<dbReference type="Proteomes" id="UP001470230">
    <property type="component" value="Unassembled WGS sequence"/>
</dbReference>
<keyword evidence="10" id="KW-1185">Reference proteome</keyword>
<dbReference type="PANTHER" id="PTHR13572:SF4">
    <property type="entry name" value="RE57134P"/>
    <property type="match status" value="1"/>
</dbReference>